<dbReference type="InterPro" id="IPR045344">
    <property type="entry name" value="C-JID"/>
</dbReference>
<evidence type="ECO:0000313" key="10">
    <source>
        <dbReference type="Proteomes" id="UP001281410"/>
    </source>
</evidence>
<dbReference type="Gene3D" id="1.10.8.430">
    <property type="entry name" value="Helical domain of apoptotic protease-activating factors"/>
    <property type="match status" value="1"/>
</dbReference>
<dbReference type="InterPro" id="IPR000157">
    <property type="entry name" value="TIR_dom"/>
</dbReference>
<dbReference type="InterPro" id="IPR011713">
    <property type="entry name" value="Leu-rich_rpt_3"/>
</dbReference>
<feature type="domain" description="TIR" evidence="8">
    <location>
        <begin position="7"/>
        <end position="175"/>
    </location>
</feature>
<dbReference type="Gene3D" id="3.40.50.10140">
    <property type="entry name" value="Toll/interleukin-1 receptor homology (TIR) domain"/>
    <property type="match status" value="1"/>
</dbReference>
<evidence type="ECO:0000256" key="4">
    <source>
        <dbReference type="ARBA" id="ARBA00022801"/>
    </source>
</evidence>
<keyword evidence="5" id="KW-0611">Plant defense</keyword>
<dbReference type="EMBL" id="JANJYJ010000004">
    <property type="protein sequence ID" value="KAK3220237.1"/>
    <property type="molecule type" value="Genomic_DNA"/>
</dbReference>
<dbReference type="SUPFAM" id="SSF46785">
    <property type="entry name" value="Winged helix' DNA-binding domain"/>
    <property type="match status" value="1"/>
</dbReference>
<dbReference type="GO" id="GO:0061809">
    <property type="term" value="F:NAD+ nucleosidase activity, cyclic ADP-ribose generating"/>
    <property type="evidence" value="ECO:0007669"/>
    <property type="project" value="UniProtKB-EC"/>
</dbReference>
<evidence type="ECO:0000256" key="5">
    <source>
        <dbReference type="ARBA" id="ARBA00022821"/>
    </source>
</evidence>
<dbReference type="PANTHER" id="PTHR11017">
    <property type="entry name" value="LEUCINE-RICH REPEAT-CONTAINING PROTEIN"/>
    <property type="match status" value="1"/>
</dbReference>
<dbReference type="SMART" id="SM00255">
    <property type="entry name" value="TIR"/>
    <property type="match status" value="1"/>
</dbReference>
<name>A0AAE0EA36_9ROSI</name>
<evidence type="ECO:0000256" key="2">
    <source>
        <dbReference type="ARBA" id="ARBA00022614"/>
    </source>
</evidence>
<dbReference type="InterPro" id="IPR002182">
    <property type="entry name" value="NB-ARC"/>
</dbReference>
<proteinExistence type="predicted"/>
<organism evidence="9 10">
    <name type="scientific">Dipteronia sinensis</name>
    <dbReference type="NCBI Taxonomy" id="43782"/>
    <lineage>
        <taxon>Eukaryota</taxon>
        <taxon>Viridiplantae</taxon>
        <taxon>Streptophyta</taxon>
        <taxon>Embryophyta</taxon>
        <taxon>Tracheophyta</taxon>
        <taxon>Spermatophyta</taxon>
        <taxon>Magnoliopsida</taxon>
        <taxon>eudicotyledons</taxon>
        <taxon>Gunneridae</taxon>
        <taxon>Pentapetalae</taxon>
        <taxon>rosids</taxon>
        <taxon>malvids</taxon>
        <taxon>Sapindales</taxon>
        <taxon>Sapindaceae</taxon>
        <taxon>Hippocastanoideae</taxon>
        <taxon>Acereae</taxon>
        <taxon>Dipteronia</taxon>
    </lineage>
</organism>
<dbReference type="FunFam" id="3.40.50.10140:FF:000007">
    <property type="entry name" value="Disease resistance protein (TIR-NBS-LRR class)"/>
    <property type="match status" value="1"/>
</dbReference>
<evidence type="ECO:0000256" key="6">
    <source>
        <dbReference type="ARBA" id="ARBA00023027"/>
    </source>
</evidence>
<keyword evidence="2" id="KW-0433">Leucine-rich repeat</keyword>
<dbReference type="GO" id="GO:0006952">
    <property type="term" value="P:defense response"/>
    <property type="evidence" value="ECO:0007669"/>
    <property type="project" value="UniProtKB-KW"/>
</dbReference>
<dbReference type="InterPro" id="IPR044974">
    <property type="entry name" value="Disease_R_plants"/>
</dbReference>
<protein>
    <recommendedName>
        <fullName evidence="1">ADP-ribosyl cyclase/cyclic ADP-ribose hydrolase</fullName>
        <ecNumber evidence="1">3.2.2.6</ecNumber>
    </recommendedName>
</protein>
<dbReference type="InterPro" id="IPR042197">
    <property type="entry name" value="Apaf_helical"/>
</dbReference>
<dbReference type="SUPFAM" id="SSF52200">
    <property type="entry name" value="Toll/Interleukin receptor TIR domain"/>
    <property type="match status" value="1"/>
</dbReference>
<dbReference type="PROSITE" id="PS50104">
    <property type="entry name" value="TIR"/>
    <property type="match status" value="1"/>
</dbReference>
<dbReference type="Pfam" id="PF01582">
    <property type="entry name" value="TIR"/>
    <property type="match status" value="1"/>
</dbReference>
<dbReference type="PANTHER" id="PTHR11017:SF479">
    <property type="entry name" value="DISEASE RESISTANCE PROTEIN (TIR-NBS-LRR CLASS) FAMILY"/>
    <property type="match status" value="1"/>
</dbReference>
<dbReference type="InterPro" id="IPR035897">
    <property type="entry name" value="Toll_tir_struct_dom_sf"/>
</dbReference>
<dbReference type="PRINTS" id="PR00364">
    <property type="entry name" value="DISEASERSIST"/>
</dbReference>
<keyword evidence="10" id="KW-1185">Reference proteome</keyword>
<accession>A0AAE0EA36</accession>
<comment type="caution">
    <text evidence="9">The sequence shown here is derived from an EMBL/GenBank/DDBJ whole genome shotgun (WGS) entry which is preliminary data.</text>
</comment>
<dbReference type="Gene3D" id="3.80.10.10">
    <property type="entry name" value="Ribonuclease Inhibitor"/>
    <property type="match status" value="3"/>
</dbReference>
<dbReference type="InterPro" id="IPR027417">
    <property type="entry name" value="P-loop_NTPase"/>
</dbReference>
<dbReference type="GO" id="GO:0043531">
    <property type="term" value="F:ADP binding"/>
    <property type="evidence" value="ECO:0007669"/>
    <property type="project" value="InterPro"/>
</dbReference>
<dbReference type="InterPro" id="IPR058546">
    <property type="entry name" value="RPS4B/Roq1-like_LRR"/>
</dbReference>
<keyword evidence="6" id="KW-0520">NAD</keyword>
<evidence type="ECO:0000259" key="8">
    <source>
        <dbReference type="PROSITE" id="PS50104"/>
    </source>
</evidence>
<dbReference type="SUPFAM" id="SSF52058">
    <property type="entry name" value="L domain-like"/>
    <property type="match status" value="1"/>
</dbReference>
<dbReference type="AlphaFoldDB" id="A0AAE0EA36"/>
<dbReference type="Pfam" id="PF23282">
    <property type="entry name" value="WHD_ROQ1"/>
    <property type="match status" value="1"/>
</dbReference>
<dbReference type="InterPro" id="IPR032675">
    <property type="entry name" value="LRR_dom_sf"/>
</dbReference>
<comment type="catalytic activity">
    <reaction evidence="7">
        <text>NAD(+) + H2O = ADP-D-ribose + nicotinamide + H(+)</text>
        <dbReference type="Rhea" id="RHEA:16301"/>
        <dbReference type="ChEBI" id="CHEBI:15377"/>
        <dbReference type="ChEBI" id="CHEBI:15378"/>
        <dbReference type="ChEBI" id="CHEBI:17154"/>
        <dbReference type="ChEBI" id="CHEBI:57540"/>
        <dbReference type="ChEBI" id="CHEBI:57967"/>
        <dbReference type="EC" id="3.2.2.6"/>
    </reaction>
    <physiologicalReaction direction="left-to-right" evidence="7">
        <dbReference type="Rhea" id="RHEA:16302"/>
    </physiologicalReaction>
</comment>
<reference evidence="9" key="1">
    <citation type="journal article" date="2023" name="Plant J.">
        <title>Genome sequences and population genomics provide insights into the demographic history, inbreeding, and mutation load of two 'living fossil' tree species of Dipteronia.</title>
        <authorList>
            <person name="Feng Y."/>
            <person name="Comes H.P."/>
            <person name="Chen J."/>
            <person name="Zhu S."/>
            <person name="Lu R."/>
            <person name="Zhang X."/>
            <person name="Li P."/>
            <person name="Qiu J."/>
            <person name="Olsen K.M."/>
            <person name="Qiu Y."/>
        </authorList>
    </citation>
    <scope>NUCLEOTIDE SEQUENCE</scope>
    <source>
        <strain evidence="9">NBL</strain>
    </source>
</reference>
<evidence type="ECO:0000313" key="9">
    <source>
        <dbReference type="EMBL" id="KAK3220237.1"/>
    </source>
</evidence>
<dbReference type="InterPro" id="IPR036390">
    <property type="entry name" value="WH_DNA-bd_sf"/>
</dbReference>
<evidence type="ECO:0000256" key="3">
    <source>
        <dbReference type="ARBA" id="ARBA00022737"/>
    </source>
</evidence>
<dbReference type="Proteomes" id="UP001281410">
    <property type="component" value="Unassembled WGS sequence"/>
</dbReference>
<sequence>MASCSNTKFDVFLSFRGEDTRYTFTSHLHAALCRRKIQTFIDYDLRKGDEISPALEKTIEDSCLSIIILSENYASSTWCLNELVKILECKKAKGQIVLPVFYHVLPSHVRKQTGSYGEAFAKREKFFNTTKAEKVSTWRSALNQVTNLSGWDLKQHDGPESEFIEKIVKDVLKKLKHMPSGDHLDGLVGMSSRIDEVDSLLCIGTVDFRIMGIWGMAGVGKTTIARAIFNRIANQFESCCFLANIMEESAKCGLNNLQEKLFSEILEEPNLTIDAFTLNRLCRKKVLIVLDDINNAHHLKHLVGDRRWFGLGSRIIVTSRDMQVLKNSVDGLYELKELNYQDAHQLFSLNAFKQSYPVEEYVDLSNRVFSYARGNPLALKVLGCFLQGRSKQEWKSLLNKLKRCPNLDIQNVLRLSYDGLDDEEKEIFLDIACFFEGEDKDYVTAILDGYGLCTQIGICVLIDKCLITVTGNKILIHDLIQEMGRSIVLQESMKDPGLRSRLWDPQDICNLFKKNTGTKAVESISLDLSQINELHLNSDAFMRMHRLKFLKFYSSQYSKGKKEKDKVHLREGLELLPDELRYLHWHRYPLKCLPSKFDPENLVELQMHHSSVEHLWEENQFNLEKLRWIDLSHSQHLAEIPNLSGASNLQTMVLNGCSSLTKFPQISWNIKKLKLSQTAIEEVPSAIEYLNQLRSLELNYCTRLQNLPSNIRNLTSLRKLSLKGCSSITEFPEISGDVSDLYLDGTAIDQVPSSIERLTMLQLLSLKYCTRLKRVSSSIFKLQSLTYCILSGCSRLDDLPEVLETKGNLGLLYLDRTAIKKLPAWIEFLPLLDNLNTGYCKCIESLPNSICNMKSLSSLDLSGCLGVDKMLEDLPLSSSSGLSSLKQLNLSKCNLSTLPSAVSCLPYLKSLNVSGNNFESLSLGPFSCLEELNISHCKRLQSLQEFPLPSHLLDLQAHHCISLETLPTSNVVFTGNWNTQQRSIYYNCLKLDANARVNIMADAQLRIQVMATKARGISSLEDYLEKHLEGPSFSFCCPGNEIPEWFRHQHRGSAVVIKMHPHWCSTKFLGFALCVVAAFEDCEYFNFCFNCKCYFLTKDDEVHEIVCDIDGMKIDGRLGFQESDHVFLVYAYELSAVFQRDDGEHNLSIYSSCREALFEFSPVDEDLQPIPNCKIKKCGVHLLYLEEETNQISGDDSLNEAGLVESGGDGIQNIVEDEEVPNSTTLEEGTEHKSESEIDTLLLGKSGVKLRSFSWLDLLFFNCCGAVD</sequence>
<evidence type="ECO:0000256" key="7">
    <source>
        <dbReference type="ARBA" id="ARBA00047304"/>
    </source>
</evidence>
<dbReference type="EC" id="3.2.2.6" evidence="1"/>
<dbReference type="Pfam" id="PF23286">
    <property type="entry name" value="LRR_13"/>
    <property type="match status" value="1"/>
</dbReference>
<dbReference type="GO" id="GO:0007165">
    <property type="term" value="P:signal transduction"/>
    <property type="evidence" value="ECO:0007669"/>
    <property type="project" value="InterPro"/>
</dbReference>
<dbReference type="Pfam" id="PF07725">
    <property type="entry name" value="LRR_3"/>
    <property type="match status" value="1"/>
</dbReference>
<dbReference type="Gene3D" id="3.40.50.300">
    <property type="entry name" value="P-loop containing nucleotide triphosphate hydrolases"/>
    <property type="match status" value="1"/>
</dbReference>
<dbReference type="Pfam" id="PF00931">
    <property type="entry name" value="NB-ARC"/>
    <property type="match status" value="1"/>
</dbReference>
<keyword evidence="3" id="KW-0677">Repeat</keyword>
<dbReference type="InterPro" id="IPR058192">
    <property type="entry name" value="WHD_ROQ1-like"/>
</dbReference>
<evidence type="ECO:0000256" key="1">
    <source>
        <dbReference type="ARBA" id="ARBA00011982"/>
    </source>
</evidence>
<gene>
    <name evidence="9" type="ORF">Dsin_014207</name>
</gene>
<dbReference type="SUPFAM" id="SSF52540">
    <property type="entry name" value="P-loop containing nucleoside triphosphate hydrolases"/>
    <property type="match status" value="1"/>
</dbReference>
<keyword evidence="4" id="KW-0378">Hydrolase</keyword>
<dbReference type="Pfam" id="PF20160">
    <property type="entry name" value="C-JID"/>
    <property type="match status" value="1"/>
</dbReference>
<dbReference type="SUPFAM" id="SSF52047">
    <property type="entry name" value="RNI-like"/>
    <property type="match status" value="1"/>
</dbReference>